<feature type="region of interest" description="Disordered" evidence="2">
    <location>
        <begin position="179"/>
        <end position="205"/>
    </location>
</feature>
<keyword evidence="4" id="KW-1185">Reference proteome</keyword>
<keyword evidence="1" id="KW-0175">Coiled coil</keyword>
<evidence type="ECO:0000256" key="2">
    <source>
        <dbReference type="SAM" id="MobiDB-lite"/>
    </source>
</evidence>
<accession>A0A9N9DGJ2</accession>
<name>A0A9N9DGJ2_9GLOM</name>
<evidence type="ECO:0000313" key="3">
    <source>
        <dbReference type="EMBL" id="CAG8639573.1"/>
    </source>
</evidence>
<protein>
    <submittedName>
        <fullName evidence="3">2978_t:CDS:1</fullName>
    </submittedName>
</protein>
<dbReference type="EMBL" id="CAJVPL010003853">
    <property type="protein sequence ID" value="CAG8639573.1"/>
    <property type="molecule type" value="Genomic_DNA"/>
</dbReference>
<gene>
    <name evidence="3" type="ORF">AGERDE_LOCUS10913</name>
</gene>
<proteinExistence type="predicted"/>
<sequence length="391" mass="45364">MLVNEVRAGMRDVDSGYMSEYLCTIEDGAVYQNKNKIMKGNLTIVDKKTESGAFRYEERIKSSQFRENIDYTFDEVKSIYTILSPQLAREILIIQNPYNENIDVSSIVVKVLVDYESEINVKPQIVIDLEKREGLIEASRGRNNFPQSLPPSRTNQLIKDKKKEASSLQIQEIDVDVEMNEVENPKEAEKGDNRDMSETTEKQPPLIQLDPRQLKDLIITVDYVTKELKNIADKDKKKLEKCQCETSEKVRVDYIDSQGEGWIYCEICEQRIESAGHHGVIKNRNDPRFWGLNAKERHAKEEKIFVLGVWEEGVLGLEKTYLKIKPLIKQRKVSEFVNKLVEKELSQTEKQEKEQLRKRLIEAYKRESENQALQEELAIWDEISGDGLDDE</sequence>
<dbReference type="Proteomes" id="UP000789831">
    <property type="component" value="Unassembled WGS sequence"/>
</dbReference>
<organism evidence="3 4">
    <name type="scientific">Ambispora gerdemannii</name>
    <dbReference type="NCBI Taxonomy" id="144530"/>
    <lineage>
        <taxon>Eukaryota</taxon>
        <taxon>Fungi</taxon>
        <taxon>Fungi incertae sedis</taxon>
        <taxon>Mucoromycota</taxon>
        <taxon>Glomeromycotina</taxon>
        <taxon>Glomeromycetes</taxon>
        <taxon>Archaeosporales</taxon>
        <taxon>Ambisporaceae</taxon>
        <taxon>Ambispora</taxon>
    </lineage>
</organism>
<evidence type="ECO:0000313" key="4">
    <source>
        <dbReference type="Proteomes" id="UP000789831"/>
    </source>
</evidence>
<feature type="coiled-coil region" evidence="1">
    <location>
        <begin position="338"/>
        <end position="370"/>
    </location>
</feature>
<dbReference type="AlphaFoldDB" id="A0A9N9DGJ2"/>
<comment type="caution">
    <text evidence="3">The sequence shown here is derived from an EMBL/GenBank/DDBJ whole genome shotgun (WGS) entry which is preliminary data.</text>
</comment>
<evidence type="ECO:0000256" key="1">
    <source>
        <dbReference type="SAM" id="Coils"/>
    </source>
</evidence>
<dbReference type="OrthoDB" id="10619501at2759"/>
<feature type="compositionally biased region" description="Basic and acidic residues" evidence="2">
    <location>
        <begin position="183"/>
        <end position="201"/>
    </location>
</feature>
<reference evidence="3" key="1">
    <citation type="submission" date="2021-06" db="EMBL/GenBank/DDBJ databases">
        <authorList>
            <person name="Kallberg Y."/>
            <person name="Tangrot J."/>
            <person name="Rosling A."/>
        </authorList>
    </citation>
    <scope>NUCLEOTIDE SEQUENCE</scope>
    <source>
        <strain evidence="3">MT106</strain>
    </source>
</reference>